<sequence length="143" mass="15533">MSYASVASQNAPPPSEQPHADPSLLTTETTPPPPTVDDTLKVNLVPTDFKQHPSTVTSQIGDQLRAPDEATRPMSRKKSSDSRGARKTWFERVFGMPVFTSSVAGGLLAVANITLLGTVGYFAYITREYRGKFLKYPEDAMAG</sequence>
<feature type="transmembrane region" description="Helical" evidence="2">
    <location>
        <begin position="103"/>
        <end position="125"/>
    </location>
</feature>
<dbReference type="AlphaFoldDB" id="A0A4Y9ZRA8"/>
<keyword evidence="2" id="KW-0812">Transmembrane</keyword>
<gene>
    <name evidence="3" type="ORF">EWM64_g7971</name>
</gene>
<dbReference type="Proteomes" id="UP000298061">
    <property type="component" value="Unassembled WGS sequence"/>
</dbReference>
<evidence type="ECO:0000313" key="4">
    <source>
        <dbReference type="Proteomes" id="UP000298061"/>
    </source>
</evidence>
<feature type="compositionally biased region" description="Polar residues" evidence="1">
    <location>
        <begin position="1"/>
        <end position="10"/>
    </location>
</feature>
<proteinExistence type="predicted"/>
<keyword evidence="2" id="KW-0472">Membrane</keyword>
<organism evidence="3 4">
    <name type="scientific">Hericium alpestre</name>
    <dbReference type="NCBI Taxonomy" id="135208"/>
    <lineage>
        <taxon>Eukaryota</taxon>
        <taxon>Fungi</taxon>
        <taxon>Dikarya</taxon>
        <taxon>Basidiomycota</taxon>
        <taxon>Agaricomycotina</taxon>
        <taxon>Agaricomycetes</taxon>
        <taxon>Russulales</taxon>
        <taxon>Hericiaceae</taxon>
        <taxon>Hericium</taxon>
    </lineage>
</organism>
<keyword evidence="2" id="KW-1133">Transmembrane helix</keyword>
<feature type="region of interest" description="Disordered" evidence="1">
    <location>
        <begin position="1"/>
        <end position="85"/>
    </location>
</feature>
<reference evidence="3 4" key="1">
    <citation type="submission" date="2019-02" db="EMBL/GenBank/DDBJ databases">
        <title>Genome sequencing of the rare red list fungi Hericium alpestre (H. flagellum).</title>
        <authorList>
            <person name="Buettner E."/>
            <person name="Kellner H."/>
        </authorList>
    </citation>
    <scope>NUCLEOTIDE SEQUENCE [LARGE SCALE GENOMIC DNA]</scope>
    <source>
        <strain evidence="3 4">DSM 108284</strain>
    </source>
</reference>
<evidence type="ECO:0000256" key="2">
    <source>
        <dbReference type="SAM" id="Phobius"/>
    </source>
</evidence>
<evidence type="ECO:0000313" key="3">
    <source>
        <dbReference type="EMBL" id="TFY76038.1"/>
    </source>
</evidence>
<dbReference type="OrthoDB" id="2553651at2759"/>
<accession>A0A4Y9ZRA8</accession>
<comment type="caution">
    <text evidence="3">The sequence shown here is derived from an EMBL/GenBank/DDBJ whole genome shotgun (WGS) entry which is preliminary data.</text>
</comment>
<name>A0A4Y9ZRA8_9AGAM</name>
<keyword evidence="4" id="KW-1185">Reference proteome</keyword>
<dbReference type="EMBL" id="SFCI01001341">
    <property type="protein sequence ID" value="TFY76038.1"/>
    <property type="molecule type" value="Genomic_DNA"/>
</dbReference>
<protein>
    <submittedName>
        <fullName evidence="3">Uncharacterized protein</fullName>
    </submittedName>
</protein>
<evidence type="ECO:0000256" key="1">
    <source>
        <dbReference type="SAM" id="MobiDB-lite"/>
    </source>
</evidence>
<feature type="compositionally biased region" description="Polar residues" evidence="1">
    <location>
        <begin position="52"/>
        <end position="61"/>
    </location>
</feature>